<evidence type="ECO:0000313" key="2">
    <source>
        <dbReference type="EMBL" id="HDP16098.1"/>
    </source>
</evidence>
<dbReference type="SUPFAM" id="SSF56281">
    <property type="entry name" value="Metallo-hydrolase/oxidoreductase"/>
    <property type="match status" value="1"/>
</dbReference>
<dbReference type="PANTHER" id="PTHR13754">
    <property type="entry name" value="METALLO-BETA-LACTAMASE SUPERFAMILY PROTEIN"/>
    <property type="match status" value="1"/>
</dbReference>
<dbReference type="InterPro" id="IPR001279">
    <property type="entry name" value="Metallo-B-lactamas"/>
</dbReference>
<protein>
    <submittedName>
        <fullName evidence="2">MBL fold metallo-hydrolase</fullName>
    </submittedName>
</protein>
<keyword evidence="2" id="KW-0378">Hydrolase</keyword>
<dbReference type="InterPro" id="IPR041712">
    <property type="entry name" value="DHPS-like_MBL-fold"/>
</dbReference>
<dbReference type="GO" id="GO:0016787">
    <property type="term" value="F:hydrolase activity"/>
    <property type="evidence" value="ECO:0007669"/>
    <property type="project" value="UniProtKB-KW"/>
</dbReference>
<dbReference type="AlphaFoldDB" id="A0A7C1CHJ5"/>
<feature type="domain" description="Metallo-beta-lactamase" evidence="1">
    <location>
        <begin position="41"/>
        <end position="136"/>
    </location>
</feature>
<gene>
    <name evidence="2" type="ORF">ENN26_10050</name>
</gene>
<dbReference type="Pfam" id="PF00753">
    <property type="entry name" value="Lactamase_B"/>
    <property type="match status" value="1"/>
</dbReference>
<organism evidence="2">
    <name type="scientific">Thermofilum adornatum</name>
    <dbReference type="NCBI Taxonomy" id="1365176"/>
    <lineage>
        <taxon>Archaea</taxon>
        <taxon>Thermoproteota</taxon>
        <taxon>Thermoprotei</taxon>
        <taxon>Thermofilales</taxon>
        <taxon>Thermofilaceae</taxon>
        <taxon>Thermofilum</taxon>
    </lineage>
</organism>
<name>A0A7C1CHJ5_9CREN</name>
<dbReference type="Gene3D" id="3.60.15.10">
    <property type="entry name" value="Ribonuclease Z/Hydroxyacylglutathione hydrolase-like"/>
    <property type="match status" value="1"/>
</dbReference>
<sequence length="294" mass="32630">MPRPQLLELHLTVLVDDYSGMTRLLAEHGLSIHVKAVYDNGETYRLLFDTGQTGEVLLRNAQALKMLLEDIDAIVLSHRHYDHAGGLPQILDKIKAKPLVTHPDVVKPSYSSREGFMRFNLALTSPQWEEIITSLEPVLTRKPLELAPDIWFLGEIPRTSDNSYATRGFYTQEAGEVVPDKLLDDTGIAIKLQDTAIVIAGCSHSGIVNIARQAKQLTGAQQIAIIGGLHTGQATDQELETIARELASLNTIEVHAGHCTGLRGEIALHNQWKQSMHRIHSGYTAIFKLPEREK</sequence>
<dbReference type="EMBL" id="DSAY01000190">
    <property type="protein sequence ID" value="HDP16098.1"/>
    <property type="molecule type" value="Genomic_DNA"/>
</dbReference>
<evidence type="ECO:0000259" key="1">
    <source>
        <dbReference type="Pfam" id="PF00753"/>
    </source>
</evidence>
<dbReference type="PANTHER" id="PTHR13754:SF13">
    <property type="entry name" value="METALLO-BETA-LACTAMASE SUPERFAMILY PROTEIN (AFU_ORTHOLOGUE AFUA_3G07630)"/>
    <property type="match status" value="1"/>
</dbReference>
<dbReference type="InterPro" id="IPR036866">
    <property type="entry name" value="RibonucZ/Hydroxyglut_hydro"/>
</dbReference>
<reference evidence="2" key="1">
    <citation type="journal article" date="2020" name="mSystems">
        <title>Genome- and Community-Level Interaction Insights into Carbon Utilization and Element Cycling Functions of Hydrothermarchaeota in Hydrothermal Sediment.</title>
        <authorList>
            <person name="Zhou Z."/>
            <person name="Liu Y."/>
            <person name="Xu W."/>
            <person name="Pan J."/>
            <person name="Luo Z.H."/>
            <person name="Li M."/>
        </authorList>
    </citation>
    <scope>NUCLEOTIDE SEQUENCE [LARGE SCALE GENOMIC DNA]</scope>
    <source>
        <strain evidence="2">SpSt-116</strain>
    </source>
</reference>
<proteinExistence type="predicted"/>
<dbReference type="InterPro" id="IPR052926">
    <property type="entry name" value="Metallo-beta-lactamase_dom"/>
</dbReference>
<dbReference type="CDD" id="cd07713">
    <property type="entry name" value="DHPS-like_MBL-fold"/>
    <property type="match status" value="1"/>
</dbReference>
<comment type="caution">
    <text evidence="2">The sequence shown here is derived from an EMBL/GenBank/DDBJ whole genome shotgun (WGS) entry which is preliminary data.</text>
</comment>
<accession>A0A7C1CHJ5</accession>
<dbReference type="GO" id="GO:0016740">
    <property type="term" value="F:transferase activity"/>
    <property type="evidence" value="ECO:0007669"/>
    <property type="project" value="TreeGrafter"/>
</dbReference>